<dbReference type="AlphaFoldDB" id="A0A411AMP9"/>
<evidence type="ECO:0000313" key="5">
    <source>
        <dbReference type="EMBL" id="QAX89523.1"/>
    </source>
</evidence>
<sequence length="38" mass="4220">MVKHRSEATNLVMMGGIVDIAFLQLFSLDNAMSLSHKN</sequence>
<proteinExistence type="predicted"/>
<evidence type="ECO:0000313" key="3">
    <source>
        <dbReference type="EMBL" id="QAX89173.1"/>
    </source>
</evidence>
<dbReference type="EMBL" id="MH990681">
    <property type="protein sequence ID" value="QAX89523.1"/>
    <property type="molecule type" value="Genomic_DNA"/>
</dbReference>
<keyword evidence="1" id="KW-1133">Transmembrane helix</keyword>
<gene>
    <name evidence="2" type="ORF">1_SGI1-O_006</name>
    <name evidence="3" type="ORF">SGI1-PmCA14_006</name>
    <name evidence="4" type="ORF">SGI1-PmCA46_006</name>
    <name evidence="5" type="ORF">SGI1-Z_006</name>
</gene>
<dbReference type="EMBL" id="MH990674">
    <property type="protein sequence ID" value="QAX89265.1"/>
    <property type="molecule type" value="Genomic_DNA"/>
</dbReference>
<evidence type="ECO:0000313" key="4">
    <source>
        <dbReference type="EMBL" id="QAX89265.1"/>
    </source>
</evidence>
<name>A0A411AMP9_PROMI</name>
<dbReference type="EMBL" id="MH990672">
    <property type="protein sequence ID" value="QAX89173.1"/>
    <property type="molecule type" value="Genomic_DNA"/>
</dbReference>
<organism evidence="4">
    <name type="scientific">Proteus mirabilis</name>
    <dbReference type="NCBI Taxonomy" id="584"/>
    <lineage>
        <taxon>Bacteria</taxon>
        <taxon>Pseudomonadati</taxon>
        <taxon>Pseudomonadota</taxon>
        <taxon>Gammaproteobacteria</taxon>
        <taxon>Enterobacterales</taxon>
        <taxon>Morganellaceae</taxon>
        <taxon>Proteus</taxon>
    </lineage>
</organism>
<accession>A0A411AMP9</accession>
<evidence type="ECO:0000256" key="1">
    <source>
        <dbReference type="SAM" id="Phobius"/>
    </source>
</evidence>
<protein>
    <submittedName>
        <fullName evidence="4">Uncharacterized protein</fullName>
    </submittedName>
</protein>
<keyword evidence="1" id="KW-0812">Transmembrane</keyword>
<keyword evidence="1" id="KW-0472">Membrane</keyword>
<reference evidence="4" key="1">
    <citation type="submission" date="2018-09" db="EMBL/GenBank/DDBJ databases">
        <title>Distribution and characteristics of SGI1/PGI2 genomic island from Proteus strains in China.</title>
        <authorList>
            <person name="Xiao T."/>
            <person name="Wang D."/>
        </authorList>
    </citation>
    <scope>NUCLEOTIDE SEQUENCE</scope>
    <source>
        <strain evidence="2">08MAS2393</strain>
        <strain evidence="3">CA120914</strain>
        <strain evidence="4">CA140446</strain>
        <strain evidence="5">CA151313</strain>
    </source>
</reference>
<dbReference type="EMBL" id="MH990670">
    <property type="protein sequence ID" value="QAX89085.1"/>
    <property type="molecule type" value="Genomic_DNA"/>
</dbReference>
<feature type="transmembrane region" description="Helical" evidence="1">
    <location>
        <begin position="12"/>
        <end position="28"/>
    </location>
</feature>
<evidence type="ECO:0000313" key="2">
    <source>
        <dbReference type="EMBL" id="QAX89085.1"/>
    </source>
</evidence>